<keyword evidence="4" id="KW-1185">Reference proteome</keyword>
<sequence length="82" mass="8235">MPQPVLAALLATALLALPAAAQTIDIDEDDGWRRGDLPAAPVSRAVTAPSGDCAQRERSAGLAPDACGPLGANAVAFLQGDN</sequence>
<protein>
    <submittedName>
        <fullName evidence="3">Uncharacterized protein</fullName>
    </submittedName>
</protein>
<organism evidence="3 5">
    <name type="scientific">Jannaschia seohaensis</name>
    <dbReference type="NCBI Taxonomy" id="475081"/>
    <lineage>
        <taxon>Bacteria</taxon>
        <taxon>Pseudomonadati</taxon>
        <taxon>Pseudomonadota</taxon>
        <taxon>Alphaproteobacteria</taxon>
        <taxon>Rhodobacterales</taxon>
        <taxon>Roseobacteraceae</taxon>
        <taxon>Jannaschia</taxon>
    </lineage>
</organism>
<proteinExistence type="predicted"/>
<dbReference type="EMBL" id="UETC01000006">
    <property type="protein sequence ID" value="SSA47507.1"/>
    <property type="molecule type" value="Genomic_DNA"/>
</dbReference>
<feature type="chain" id="PRO_5036326980" evidence="1">
    <location>
        <begin position="22"/>
        <end position="82"/>
    </location>
</feature>
<dbReference type="Proteomes" id="UP000251571">
    <property type="component" value="Unassembled WGS sequence"/>
</dbReference>
<evidence type="ECO:0000313" key="2">
    <source>
        <dbReference type="EMBL" id="PWJ17444.1"/>
    </source>
</evidence>
<evidence type="ECO:0000313" key="4">
    <source>
        <dbReference type="Proteomes" id="UP000245839"/>
    </source>
</evidence>
<reference evidence="2 4" key="2">
    <citation type="submission" date="2018-03" db="EMBL/GenBank/DDBJ databases">
        <title>Genomic Encyclopedia of Archaeal and Bacterial Type Strains, Phase II (KMG-II): from individual species to whole genera.</title>
        <authorList>
            <person name="Goeker M."/>
        </authorList>
    </citation>
    <scope>NUCLEOTIDE SEQUENCE [LARGE SCALE GENOMIC DNA]</scope>
    <source>
        <strain evidence="2 4">DSM 25227</strain>
    </source>
</reference>
<dbReference type="RefSeq" id="WP_109564880.1">
    <property type="nucleotide sequence ID" value="NZ_QGDJ01000006.1"/>
</dbReference>
<feature type="signal peptide" evidence="1">
    <location>
        <begin position="1"/>
        <end position="21"/>
    </location>
</feature>
<evidence type="ECO:0000313" key="5">
    <source>
        <dbReference type="Proteomes" id="UP000251571"/>
    </source>
</evidence>
<dbReference type="OrthoDB" id="9975107at2"/>
<dbReference type="AlphaFoldDB" id="A0A2Y9AY69"/>
<keyword evidence="1" id="KW-0732">Signal</keyword>
<accession>A0A2Y9AY69</accession>
<dbReference type="EMBL" id="QGDJ01000006">
    <property type="protein sequence ID" value="PWJ17444.1"/>
    <property type="molecule type" value="Genomic_DNA"/>
</dbReference>
<name>A0A2Y9AY69_9RHOB</name>
<dbReference type="Proteomes" id="UP000245839">
    <property type="component" value="Unassembled WGS sequence"/>
</dbReference>
<reference evidence="3 5" key="1">
    <citation type="submission" date="2016-10" db="EMBL/GenBank/DDBJ databases">
        <authorList>
            <person name="Cai Z."/>
        </authorList>
    </citation>
    <scope>NUCLEOTIDE SEQUENCE [LARGE SCALE GENOMIC DNA]</scope>
    <source>
        <strain evidence="3 5">DSM 25227</strain>
    </source>
</reference>
<evidence type="ECO:0000313" key="3">
    <source>
        <dbReference type="EMBL" id="SSA47507.1"/>
    </source>
</evidence>
<evidence type="ECO:0000256" key="1">
    <source>
        <dbReference type="SAM" id="SignalP"/>
    </source>
</evidence>
<gene>
    <name evidence="2" type="ORF">BCF38_10654</name>
    <name evidence="3" type="ORF">SAMN05421539_10654</name>
</gene>